<evidence type="ECO:0000256" key="1">
    <source>
        <dbReference type="ARBA" id="ARBA00004141"/>
    </source>
</evidence>
<dbReference type="Proteomes" id="UP001053296">
    <property type="component" value="Chromosome"/>
</dbReference>
<dbReference type="RefSeq" id="WP_229591988.1">
    <property type="nucleotide sequence ID" value="NZ_AP024485.1"/>
</dbReference>
<proteinExistence type="predicted"/>
<feature type="transmembrane region" description="Helical" evidence="6">
    <location>
        <begin position="396"/>
        <end position="414"/>
    </location>
</feature>
<organism evidence="8 9">
    <name type="scientific">Pseudodesulfovibrio sediminis</name>
    <dbReference type="NCBI Taxonomy" id="2810563"/>
    <lineage>
        <taxon>Bacteria</taxon>
        <taxon>Pseudomonadati</taxon>
        <taxon>Thermodesulfobacteriota</taxon>
        <taxon>Desulfovibrionia</taxon>
        <taxon>Desulfovibrionales</taxon>
        <taxon>Desulfovibrionaceae</taxon>
    </lineage>
</organism>
<dbReference type="PROSITE" id="PS50850">
    <property type="entry name" value="MFS"/>
    <property type="match status" value="1"/>
</dbReference>
<feature type="transmembrane region" description="Helical" evidence="6">
    <location>
        <begin position="260"/>
        <end position="284"/>
    </location>
</feature>
<feature type="transmembrane region" description="Helical" evidence="6">
    <location>
        <begin position="196"/>
        <end position="215"/>
    </location>
</feature>
<feature type="transmembrane region" description="Helical" evidence="6">
    <location>
        <begin position="44"/>
        <end position="62"/>
    </location>
</feature>
<dbReference type="EMBL" id="AP024485">
    <property type="protein sequence ID" value="BCS90046.1"/>
    <property type="molecule type" value="Genomic_DNA"/>
</dbReference>
<reference evidence="8" key="1">
    <citation type="journal article" date="2022" name="Arch. Microbiol.">
        <title>Pseudodesulfovibrio sediminis sp. nov., a mesophilic and neutrophilic sulfate-reducing bacterium isolated from sediment of a brackish lake.</title>
        <authorList>
            <person name="Takahashi A."/>
            <person name="Kojima H."/>
            <person name="Watanabe M."/>
            <person name="Fukui M."/>
        </authorList>
    </citation>
    <scope>NUCLEOTIDE SEQUENCE</scope>
    <source>
        <strain evidence="8">SF6</strain>
    </source>
</reference>
<dbReference type="Pfam" id="PF07690">
    <property type="entry name" value="MFS_1"/>
    <property type="match status" value="2"/>
</dbReference>
<name>A0ABM7P9G0_9BACT</name>
<dbReference type="SUPFAM" id="SSF103473">
    <property type="entry name" value="MFS general substrate transporter"/>
    <property type="match status" value="1"/>
</dbReference>
<evidence type="ECO:0000313" key="9">
    <source>
        <dbReference type="Proteomes" id="UP001053296"/>
    </source>
</evidence>
<evidence type="ECO:0000256" key="5">
    <source>
        <dbReference type="ARBA" id="ARBA00023136"/>
    </source>
</evidence>
<dbReference type="InterPro" id="IPR020846">
    <property type="entry name" value="MFS_dom"/>
</dbReference>
<dbReference type="InterPro" id="IPR011701">
    <property type="entry name" value="MFS"/>
</dbReference>
<feature type="domain" description="Major facilitator superfamily (MFS) profile" evidence="7">
    <location>
        <begin position="10"/>
        <end position="457"/>
    </location>
</feature>
<comment type="subcellular location">
    <subcellularLocation>
        <location evidence="1">Membrane</location>
        <topology evidence="1">Multi-pass membrane protein</topology>
    </subcellularLocation>
</comment>
<evidence type="ECO:0000256" key="2">
    <source>
        <dbReference type="ARBA" id="ARBA00022448"/>
    </source>
</evidence>
<dbReference type="CDD" id="cd17321">
    <property type="entry name" value="MFS_MMR_MDR_like"/>
    <property type="match status" value="1"/>
</dbReference>
<feature type="transmembrane region" description="Helical" evidence="6">
    <location>
        <begin position="133"/>
        <end position="152"/>
    </location>
</feature>
<evidence type="ECO:0000313" key="8">
    <source>
        <dbReference type="EMBL" id="BCS90046.1"/>
    </source>
</evidence>
<keyword evidence="2" id="KW-0813">Transport</keyword>
<evidence type="ECO:0000256" key="3">
    <source>
        <dbReference type="ARBA" id="ARBA00022692"/>
    </source>
</evidence>
<gene>
    <name evidence="8" type="ORF">PSDVSF_32880</name>
</gene>
<feature type="transmembrane region" description="Helical" evidence="6">
    <location>
        <begin position="12"/>
        <end position="32"/>
    </location>
</feature>
<keyword evidence="3 6" id="KW-0812">Transmembrane</keyword>
<sequence length="465" mass="48903">MISEKERTAGLWAITITQFALVFMLSSVAVAIPSLGAEFGATAAQLGLVESGYISAVAMLLFPVTRLADMIGRGFVFVLGVTVFTVFSLIIPLSHSIEQLNALRMFQGAGGAMMVTTGLAILADLFPGQRRAMALGIASAGVYVGLSAGPWLGGMIATEMGWRAIFYIGAVPCVLCLIMVIYVLPVKPVRKKCPPFDFIGAILCALGMLLLAQGGSHFHNITGKSMLLGGLLSLTAFVFWERRTKAPLLDMTLFSENQAFALGSTVQFISYAATFGITFLISLYLQVAQGMTPGQAGMILMAQPIMQTIFSPVSGKLCQRWAPHNVATAGMALATVALGGAIFLEQGAPIWFIALVLGACGTGNAIFATANTAVIMDAVEKEHYGIASAMVAGMRTTGMTVSLVFISAVLATMVGPTALHAKDADLFVHAMNVSFIALTAISALGILLSARAKIRQRKAVTSSRS</sequence>
<feature type="transmembrane region" description="Helical" evidence="6">
    <location>
        <begin position="164"/>
        <end position="184"/>
    </location>
</feature>
<protein>
    <submittedName>
        <fullName evidence="8">MFS transporter</fullName>
    </submittedName>
</protein>
<keyword evidence="4 6" id="KW-1133">Transmembrane helix</keyword>
<feature type="transmembrane region" description="Helical" evidence="6">
    <location>
        <begin position="221"/>
        <end position="240"/>
    </location>
</feature>
<dbReference type="Gene3D" id="1.20.1250.20">
    <property type="entry name" value="MFS general substrate transporter like domains"/>
    <property type="match status" value="1"/>
</dbReference>
<feature type="transmembrane region" description="Helical" evidence="6">
    <location>
        <begin position="74"/>
        <end position="93"/>
    </location>
</feature>
<feature type="transmembrane region" description="Helical" evidence="6">
    <location>
        <begin position="426"/>
        <end position="448"/>
    </location>
</feature>
<feature type="transmembrane region" description="Helical" evidence="6">
    <location>
        <begin position="105"/>
        <end position="126"/>
    </location>
</feature>
<dbReference type="Gene3D" id="1.20.1720.10">
    <property type="entry name" value="Multidrug resistance protein D"/>
    <property type="match status" value="1"/>
</dbReference>
<accession>A0ABM7P9G0</accession>
<evidence type="ECO:0000259" key="7">
    <source>
        <dbReference type="PROSITE" id="PS50850"/>
    </source>
</evidence>
<evidence type="ECO:0000256" key="6">
    <source>
        <dbReference type="SAM" id="Phobius"/>
    </source>
</evidence>
<dbReference type="PANTHER" id="PTHR42718">
    <property type="entry name" value="MAJOR FACILITATOR SUPERFAMILY MULTIDRUG TRANSPORTER MFSC"/>
    <property type="match status" value="1"/>
</dbReference>
<dbReference type="InterPro" id="IPR036259">
    <property type="entry name" value="MFS_trans_sf"/>
</dbReference>
<evidence type="ECO:0000256" key="4">
    <source>
        <dbReference type="ARBA" id="ARBA00022989"/>
    </source>
</evidence>
<dbReference type="PANTHER" id="PTHR42718:SF9">
    <property type="entry name" value="MAJOR FACILITATOR SUPERFAMILY MULTIDRUG TRANSPORTER MFSC"/>
    <property type="match status" value="1"/>
</dbReference>
<feature type="transmembrane region" description="Helical" evidence="6">
    <location>
        <begin position="326"/>
        <end position="344"/>
    </location>
</feature>
<keyword evidence="5 6" id="KW-0472">Membrane</keyword>
<keyword evidence="9" id="KW-1185">Reference proteome</keyword>
<feature type="transmembrane region" description="Helical" evidence="6">
    <location>
        <begin position="350"/>
        <end position="375"/>
    </location>
</feature>
<feature type="transmembrane region" description="Helical" evidence="6">
    <location>
        <begin position="296"/>
        <end position="314"/>
    </location>
</feature>